<evidence type="ECO:0000313" key="1">
    <source>
        <dbReference type="EMBL" id="SVA68293.1"/>
    </source>
</evidence>
<dbReference type="AlphaFoldDB" id="A0A381XVP3"/>
<dbReference type="EMBL" id="UINC01016396">
    <property type="protein sequence ID" value="SVA68293.1"/>
    <property type="molecule type" value="Genomic_DNA"/>
</dbReference>
<feature type="non-terminal residue" evidence="1">
    <location>
        <position position="1"/>
    </location>
</feature>
<organism evidence="1">
    <name type="scientific">marine metagenome</name>
    <dbReference type="NCBI Taxonomy" id="408172"/>
    <lineage>
        <taxon>unclassified sequences</taxon>
        <taxon>metagenomes</taxon>
        <taxon>ecological metagenomes</taxon>
    </lineage>
</organism>
<proteinExistence type="predicted"/>
<gene>
    <name evidence="1" type="ORF">METZ01_LOCUS121147</name>
</gene>
<protein>
    <submittedName>
        <fullName evidence="1">Uncharacterized protein</fullName>
    </submittedName>
</protein>
<reference evidence="1" key="1">
    <citation type="submission" date="2018-05" db="EMBL/GenBank/DDBJ databases">
        <authorList>
            <person name="Lanie J.A."/>
            <person name="Ng W.-L."/>
            <person name="Kazmierczak K.M."/>
            <person name="Andrzejewski T.M."/>
            <person name="Davidsen T.M."/>
            <person name="Wayne K.J."/>
            <person name="Tettelin H."/>
            <person name="Glass J.I."/>
            <person name="Rusch D."/>
            <person name="Podicherti R."/>
            <person name="Tsui H.-C.T."/>
            <person name="Winkler M.E."/>
        </authorList>
    </citation>
    <scope>NUCLEOTIDE SEQUENCE</scope>
</reference>
<name>A0A381XVP3_9ZZZZ</name>
<sequence>SEHPIIYLNSIKNIIGDDKDQPSAILLNALEKISNQNPKREDDQELLDQVAKNGIGLTVFISDLIESCENHDYERMEKEAARLQLVSDNGLSGFEILIEIALQDFNRLGLFAYHLHRTMNFKKELVVIWYYTRCLIKEIVKKELPYYHENIDIKFDFDKNIYSNQIEVLTSAHRLWNIDSIRHAGFTQKISYWLSTHKSVPQRFDDDKTTEDLKVYSKSGGRFFIEIAEELIDNPNKIVELEALRYLSHNASPIHFSYISNRIMSLIQ</sequence>
<accession>A0A381XVP3</accession>